<feature type="transmembrane region" description="Helical" evidence="2">
    <location>
        <begin position="25"/>
        <end position="45"/>
    </location>
</feature>
<dbReference type="EMBL" id="JAHHUM010001383">
    <property type="protein sequence ID" value="KAK5612541.1"/>
    <property type="molecule type" value="Genomic_DNA"/>
</dbReference>
<proteinExistence type="predicted"/>
<evidence type="ECO:0000313" key="3">
    <source>
        <dbReference type="EMBL" id="KAK5612541.1"/>
    </source>
</evidence>
<reference evidence="3 4" key="1">
    <citation type="submission" date="2021-06" db="EMBL/GenBank/DDBJ databases">
        <authorList>
            <person name="Palmer J.M."/>
        </authorList>
    </citation>
    <scope>NUCLEOTIDE SEQUENCE [LARGE SCALE GENOMIC DNA]</scope>
    <source>
        <strain evidence="3 4">MEX-2019</strain>
        <tissue evidence="3">Muscle</tissue>
    </source>
</reference>
<organism evidence="3 4">
    <name type="scientific">Crenichthys baileyi</name>
    <name type="common">White River springfish</name>
    <dbReference type="NCBI Taxonomy" id="28760"/>
    <lineage>
        <taxon>Eukaryota</taxon>
        <taxon>Metazoa</taxon>
        <taxon>Chordata</taxon>
        <taxon>Craniata</taxon>
        <taxon>Vertebrata</taxon>
        <taxon>Euteleostomi</taxon>
        <taxon>Actinopterygii</taxon>
        <taxon>Neopterygii</taxon>
        <taxon>Teleostei</taxon>
        <taxon>Neoteleostei</taxon>
        <taxon>Acanthomorphata</taxon>
        <taxon>Ovalentaria</taxon>
        <taxon>Atherinomorphae</taxon>
        <taxon>Cyprinodontiformes</taxon>
        <taxon>Goodeidae</taxon>
        <taxon>Crenichthys</taxon>
    </lineage>
</organism>
<sequence>MGQKLDVNLEVTRCSCSNDVKSSALAWQTSLVTLLSFTVFLKRIYLLKRSSSKVGCILTVFLKHVYFNFIFCTASSIVGHREAGASVQQSTGERRGPPWVTRQSVAGNTETHGANNQAHLRAI</sequence>
<keyword evidence="2" id="KW-0472">Membrane</keyword>
<evidence type="ECO:0000313" key="4">
    <source>
        <dbReference type="Proteomes" id="UP001311232"/>
    </source>
</evidence>
<feature type="compositionally biased region" description="Polar residues" evidence="1">
    <location>
        <begin position="101"/>
        <end position="123"/>
    </location>
</feature>
<name>A0AAV9RUA3_9TELE</name>
<evidence type="ECO:0000256" key="2">
    <source>
        <dbReference type="SAM" id="Phobius"/>
    </source>
</evidence>
<keyword evidence="2" id="KW-1133">Transmembrane helix</keyword>
<keyword evidence="2" id="KW-0812">Transmembrane</keyword>
<accession>A0AAV9RUA3</accession>
<gene>
    <name evidence="3" type="ORF">CRENBAI_012026</name>
</gene>
<keyword evidence="4" id="KW-1185">Reference proteome</keyword>
<evidence type="ECO:0000256" key="1">
    <source>
        <dbReference type="SAM" id="MobiDB-lite"/>
    </source>
</evidence>
<comment type="caution">
    <text evidence="3">The sequence shown here is derived from an EMBL/GenBank/DDBJ whole genome shotgun (WGS) entry which is preliminary data.</text>
</comment>
<dbReference type="AlphaFoldDB" id="A0AAV9RUA3"/>
<protein>
    <submittedName>
        <fullName evidence="3">Uncharacterized protein</fullName>
    </submittedName>
</protein>
<feature type="region of interest" description="Disordered" evidence="1">
    <location>
        <begin position="87"/>
        <end position="123"/>
    </location>
</feature>
<dbReference type="Proteomes" id="UP001311232">
    <property type="component" value="Unassembled WGS sequence"/>
</dbReference>